<dbReference type="SUPFAM" id="SSF56281">
    <property type="entry name" value="Metallo-hydrolase/oxidoreductase"/>
    <property type="match status" value="1"/>
</dbReference>
<dbReference type="RefSeq" id="WP_147920025.1">
    <property type="nucleotide sequence ID" value="NZ_VRTY01000004.1"/>
</dbReference>
<dbReference type="InterPro" id="IPR001279">
    <property type="entry name" value="Metallo-B-lactamas"/>
</dbReference>
<dbReference type="GO" id="GO:0005737">
    <property type="term" value="C:cytoplasm"/>
    <property type="evidence" value="ECO:0007669"/>
    <property type="project" value="TreeGrafter"/>
</dbReference>
<keyword evidence="3" id="KW-1185">Reference proteome</keyword>
<dbReference type="EMBL" id="VRTY01000004">
    <property type="protein sequence ID" value="TXK52155.1"/>
    <property type="molecule type" value="Genomic_DNA"/>
</dbReference>
<dbReference type="AlphaFoldDB" id="A0A5C8KFG9"/>
<dbReference type="PANTHER" id="PTHR15032">
    <property type="entry name" value="N-ACYL-PHOSPHATIDYLETHANOLAMINE-HYDROLYZING PHOSPHOLIPASE D"/>
    <property type="match status" value="1"/>
</dbReference>
<gene>
    <name evidence="2" type="ORF">FVR03_01670</name>
</gene>
<evidence type="ECO:0000313" key="2">
    <source>
        <dbReference type="EMBL" id="TXK52155.1"/>
    </source>
</evidence>
<evidence type="ECO:0000313" key="3">
    <source>
        <dbReference type="Proteomes" id="UP000321926"/>
    </source>
</evidence>
<dbReference type="GO" id="GO:0070290">
    <property type="term" value="F:N-acylphosphatidylethanolamine-specific phospholipase D activity"/>
    <property type="evidence" value="ECO:0007669"/>
    <property type="project" value="InterPro"/>
</dbReference>
<sequence>MIGILIGSFFGVIILGGAIFMNVSPQFGGKPTTAQQASFKELSYYDDGKFQNQVPTSMDMSFGETVSTMRDFIKGDPSRQPSHQLPVHKLDSLSIADRSADEARLTWFGHSAFLLELEGKNILLDPMLGESPSPVPFFGSKRYAADIPIDVAKLPHIDAVIISHDHYDHLDYSSIQKLKDKVDAFYTPLGVGAHLAAWGIDEKKIHEMKWGDEATHGGFTFICTPARHFSGRGLFDRFSTLWASWVIKSGSKNLYFSGDSGYGPHFKEIGEKYGPFDIAMMECGQYNERWENIHMFPEQTVQAFLDVQGKLLMPIHWGAFSLALHSWTDPIERASAKAKELNVNMATPRIGETIDLNQTASYTTRWWEQQ</sequence>
<dbReference type="InterPro" id="IPR024884">
    <property type="entry name" value="NAPE-PLD"/>
</dbReference>
<reference evidence="2 3" key="1">
    <citation type="submission" date="2019-08" db="EMBL/GenBank/DDBJ databases">
        <authorList>
            <person name="Shi S."/>
        </authorList>
    </citation>
    <scope>NUCLEOTIDE SEQUENCE [LARGE SCALE GENOMIC DNA]</scope>
    <source>
        <strain evidence="2 3">GY10130</strain>
    </source>
</reference>
<accession>A0A5C8KFG9</accession>
<proteinExistence type="predicted"/>
<dbReference type="InterPro" id="IPR036866">
    <property type="entry name" value="RibonucZ/Hydroxyglut_hydro"/>
</dbReference>
<protein>
    <recommendedName>
        <fullName evidence="1">Metallo-beta-lactamase domain-containing protein</fullName>
    </recommendedName>
</protein>
<dbReference type="Proteomes" id="UP000321926">
    <property type="component" value="Unassembled WGS sequence"/>
</dbReference>
<comment type="caution">
    <text evidence="2">The sequence shown here is derived from an EMBL/GenBank/DDBJ whole genome shotgun (WGS) entry which is preliminary data.</text>
</comment>
<evidence type="ECO:0000259" key="1">
    <source>
        <dbReference type="Pfam" id="PF12706"/>
    </source>
</evidence>
<dbReference type="GO" id="GO:0008270">
    <property type="term" value="F:zinc ion binding"/>
    <property type="evidence" value="ECO:0007669"/>
    <property type="project" value="InterPro"/>
</dbReference>
<dbReference type="OrthoDB" id="9805728at2"/>
<organism evidence="2 3">
    <name type="scientific">Pontibacter qinzhouensis</name>
    <dbReference type="NCBI Taxonomy" id="2603253"/>
    <lineage>
        <taxon>Bacteria</taxon>
        <taxon>Pseudomonadati</taxon>
        <taxon>Bacteroidota</taxon>
        <taxon>Cytophagia</taxon>
        <taxon>Cytophagales</taxon>
        <taxon>Hymenobacteraceae</taxon>
        <taxon>Pontibacter</taxon>
    </lineage>
</organism>
<name>A0A5C8KFG9_9BACT</name>
<dbReference type="Pfam" id="PF12706">
    <property type="entry name" value="Lactamase_B_2"/>
    <property type="match status" value="1"/>
</dbReference>
<dbReference type="Gene3D" id="3.60.15.10">
    <property type="entry name" value="Ribonuclease Z/Hydroxyacylglutathione hydrolase-like"/>
    <property type="match status" value="1"/>
</dbReference>
<feature type="domain" description="Metallo-beta-lactamase" evidence="1">
    <location>
        <begin position="121"/>
        <end position="317"/>
    </location>
</feature>
<dbReference type="PANTHER" id="PTHR15032:SF4">
    <property type="entry name" value="N-ACYL-PHOSPHATIDYLETHANOLAMINE-HYDROLYZING PHOSPHOLIPASE D"/>
    <property type="match status" value="1"/>
</dbReference>
<dbReference type="PIRSF" id="PIRSF038896">
    <property type="entry name" value="NAPE-PLD"/>
    <property type="match status" value="1"/>
</dbReference>